<dbReference type="OrthoDB" id="7445766at2"/>
<protein>
    <submittedName>
        <fullName evidence="1">Uncharacterized protein</fullName>
    </submittedName>
</protein>
<organism evidence="1 2">
    <name type="scientific">Chelatococcus asaccharovorans</name>
    <dbReference type="NCBI Taxonomy" id="28210"/>
    <lineage>
        <taxon>Bacteria</taxon>
        <taxon>Pseudomonadati</taxon>
        <taxon>Pseudomonadota</taxon>
        <taxon>Alphaproteobacteria</taxon>
        <taxon>Hyphomicrobiales</taxon>
        <taxon>Chelatococcaceae</taxon>
        <taxon>Chelatococcus</taxon>
    </lineage>
</organism>
<sequence length="183" mass="20339">MAVLPSQRLLILACSTTKRDGPATMLAIERYDGPLWRTLRAVDPHGEKAQVAFLSAHLGFRAAATPIAMYDAEMTRQMAAAMKAGNLGTRWPRPETQDQIEEVGQHPGMHIHRLCGYHGRQTFRDVALVGGHLYRDVMRHLVELFRIGGYVAGDARITEINGPIGLMRRDLRLWIEGDGGEKG</sequence>
<dbReference type="EMBL" id="QJJK01000021">
    <property type="protein sequence ID" value="PXW51119.1"/>
    <property type="molecule type" value="Genomic_DNA"/>
</dbReference>
<reference evidence="1 2" key="1">
    <citation type="submission" date="2018-05" db="EMBL/GenBank/DDBJ databases">
        <title>Genomic Encyclopedia of Type Strains, Phase IV (KMG-IV): sequencing the most valuable type-strain genomes for metagenomic binning, comparative biology and taxonomic classification.</title>
        <authorList>
            <person name="Goeker M."/>
        </authorList>
    </citation>
    <scope>NUCLEOTIDE SEQUENCE [LARGE SCALE GENOMIC DNA]</scope>
    <source>
        <strain evidence="1 2">DSM 6462</strain>
    </source>
</reference>
<comment type="caution">
    <text evidence="1">The sequence shown here is derived from an EMBL/GenBank/DDBJ whole genome shotgun (WGS) entry which is preliminary data.</text>
</comment>
<gene>
    <name evidence="1" type="ORF">C7450_12110</name>
</gene>
<accession>A0A2V3TRF7</accession>
<proteinExistence type="predicted"/>
<dbReference type="Proteomes" id="UP000248021">
    <property type="component" value="Unassembled WGS sequence"/>
</dbReference>
<dbReference type="RefSeq" id="WP_068184857.1">
    <property type="nucleotide sequence ID" value="NZ_JAHBRY010000004.1"/>
</dbReference>
<dbReference type="AlphaFoldDB" id="A0A2V3TRF7"/>
<name>A0A2V3TRF7_9HYPH</name>
<evidence type="ECO:0000313" key="1">
    <source>
        <dbReference type="EMBL" id="PXW51119.1"/>
    </source>
</evidence>
<evidence type="ECO:0000313" key="2">
    <source>
        <dbReference type="Proteomes" id="UP000248021"/>
    </source>
</evidence>
<keyword evidence="2" id="KW-1185">Reference proteome</keyword>